<dbReference type="Pfam" id="PF00563">
    <property type="entry name" value="EAL"/>
    <property type="match status" value="1"/>
</dbReference>
<dbReference type="InterPro" id="IPR050706">
    <property type="entry name" value="Cyclic-di-GMP_PDE-like"/>
</dbReference>
<dbReference type="Gene3D" id="3.20.20.450">
    <property type="entry name" value="EAL domain"/>
    <property type="match status" value="1"/>
</dbReference>
<dbReference type="EMBL" id="AP025628">
    <property type="protein sequence ID" value="BDG60324.1"/>
    <property type="molecule type" value="Genomic_DNA"/>
</dbReference>
<dbReference type="PROSITE" id="PS50883">
    <property type="entry name" value="EAL"/>
    <property type="match status" value="1"/>
</dbReference>
<dbReference type="GO" id="GO:0071111">
    <property type="term" value="F:cyclic-guanylate-specific phosphodiesterase activity"/>
    <property type="evidence" value="ECO:0007669"/>
    <property type="project" value="InterPro"/>
</dbReference>
<dbReference type="SMART" id="SM00052">
    <property type="entry name" value="EAL"/>
    <property type="match status" value="1"/>
</dbReference>
<dbReference type="InterPro" id="IPR001633">
    <property type="entry name" value="EAL_dom"/>
</dbReference>
<reference evidence="2" key="1">
    <citation type="submission" date="2022-03" db="EMBL/GenBank/DDBJ databases">
        <title>Complete genome sequence of Caldinitratiruptor microaerophilus.</title>
        <authorList>
            <person name="Mukaiyama R."/>
            <person name="Nishiyama T."/>
            <person name="Ueda K."/>
        </authorList>
    </citation>
    <scope>NUCLEOTIDE SEQUENCE</scope>
    <source>
        <strain evidence="2">JCM 16183</strain>
    </source>
</reference>
<feature type="domain" description="EAL" evidence="1">
    <location>
        <begin position="1"/>
        <end position="139"/>
    </location>
</feature>
<keyword evidence="3" id="KW-1185">Reference proteome</keyword>
<dbReference type="KEGG" id="cmic:caldi_14140"/>
<dbReference type="SUPFAM" id="SSF141868">
    <property type="entry name" value="EAL domain-like"/>
    <property type="match status" value="1"/>
</dbReference>
<protein>
    <recommendedName>
        <fullName evidence="1">EAL domain-containing protein</fullName>
    </recommendedName>
</protein>
<sequence length="139" mass="15434">MQGARAADLIVEITESAAITDIQAARRFVRSLKLLGLQVASDDFGVGFSSIQHLKHLPADLLKIDGSFRYLTRDAVDRHLVRTLAEAAKRLGLETMAEFVEDGETVRLLKEYGVRYGQGYYFGRPRPVSEVLGDAVPRN</sequence>
<organism evidence="2 3">
    <name type="scientific">Caldinitratiruptor microaerophilus</name>
    <dbReference type="NCBI Taxonomy" id="671077"/>
    <lineage>
        <taxon>Bacteria</taxon>
        <taxon>Bacillati</taxon>
        <taxon>Bacillota</taxon>
        <taxon>Clostridia</taxon>
        <taxon>Eubacteriales</taxon>
        <taxon>Symbiobacteriaceae</taxon>
        <taxon>Caldinitratiruptor</taxon>
    </lineage>
</organism>
<gene>
    <name evidence="2" type="ORF">caldi_14140</name>
</gene>
<dbReference type="PANTHER" id="PTHR33121:SF23">
    <property type="entry name" value="CYCLIC DI-GMP PHOSPHODIESTERASE PDEB"/>
    <property type="match status" value="1"/>
</dbReference>
<proteinExistence type="predicted"/>
<evidence type="ECO:0000259" key="1">
    <source>
        <dbReference type="PROSITE" id="PS50883"/>
    </source>
</evidence>
<dbReference type="PANTHER" id="PTHR33121">
    <property type="entry name" value="CYCLIC DI-GMP PHOSPHODIESTERASE PDEF"/>
    <property type="match status" value="1"/>
</dbReference>
<dbReference type="AlphaFoldDB" id="A0AA35CKR1"/>
<evidence type="ECO:0000313" key="3">
    <source>
        <dbReference type="Proteomes" id="UP001163687"/>
    </source>
</evidence>
<evidence type="ECO:0000313" key="2">
    <source>
        <dbReference type="EMBL" id="BDG60324.1"/>
    </source>
</evidence>
<accession>A0AA35CKR1</accession>
<dbReference type="InterPro" id="IPR035919">
    <property type="entry name" value="EAL_sf"/>
</dbReference>
<name>A0AA35CKR1_9FIRM</name>
<dbReference type="Proteomes" id="UP001163687">
    <property type="component" value="Chromosome"/>
</dbReference>
<dbReference type="CDD" id="cd01948">
    <property type="entry name" value="EAL"/>
    <property type="match status" value="1"/>
</dbReference>